<organism evidence="2 3">
    <name type="scientific">Cryptolaemus montrouzieri</name>
    <dbReference type="NCBI Taxonomy" id="559131"/>
    <lineage>
        <taxon>Eukaryota</taxon>
        <taxon>Metazoa</taxon>
        <taxon>Ecdysozoa</taxon>
        <taxon>Arthropoda</taxon>
        <taxon>Hexapoda</taxon>
        <taxon>Insecta</taxon>
        <taxon>Pterygota</taxon>
        <taxon>Neoptera</taxon>
        <taxon>Endopterygota</taxon>
        <taxon>Coleoptera</taxon>
        <taxon>Polyphaga</taxon>
        <taxon>Cucujiformia</taxon>
        <taxon>Coccinelloidea</taxon>
        <taxon>Coccinellidae</taxon>
        <taxon>Scymninae</taxon>
        <taxon>Scymnini</taxon>
        <taxon>Cryptolaemus</taxon>
    </lineage>
</organism>
<feature type="compositionally biased region" description="Low complexity" evidence="1">
    <location>
        <begin position="27"/>
        <end position="40"/>
    </location>
</feature>
<gene>
    <name evidence="2" type="ORF">HHI36_018253</name>
</gene>
<evidence type="ECO:0000256" key="1">
    <source>
        <dbReference type="SAM" id="MobiDB-lite"/>
    </source>
</evidence>
<evidence type="ECO:0008006" key="4">
    <source>
        <dbReference type="Google" id="ProtNLM"/>
    </source>
</evidence>
<comment type="caution">
    <text evidence="2">The sequence shown here is derived from an EMBL/GenBank/DDBJ whole genome shotgun (WGS) entry which is preliminary data.</text>
</comment>
<evidence type="ECO:0000313" key="3">
    <source>
        <dbReference type="Proteomes" id="UP001516400"/>
    </source>
</evidence>
<proteinExistence type="predicted"/>
<accession>A0ABD2NZU1</accession>
<dbReference type="EMBL" id="JABFTP020000165">
    <property type="protein sequence ID" value="KAL3284085.1"/>
    <property type="molecule type" value="Genomic_DNA"/>
</dbReference>
<sequence>MKLVSSSDESSDTPLALTVENKNGTIAKSGNNNSANGNAKPGISKQQYNQIMSRLMEIFPEADPAYIRKLYDETPMQANNDSAVIDILIEKMLTINNYPRRPKREPTPEEVDIEEQIAFIQELLPDADPDFLRMKVQELTAEQLKSFVTEALENKTYPTIKEAL</sequence>
<dbReference type="AlphaFoldDB" id="A0ABD2NZU1"/>
<feature type="region of interest" description="Disordered" evidence="1">
    <location>
        <begin position="1"/>
        <end position="43"/>
    </location>
</feature>
<reference evidence="2 3" key="1">
    <citation type="journal article" date="2021" name="BMC Biol.">
        <title>Horizontally acquired antibacterial genes associated with adaptive radiation of ladybird beetles.</title>
        <authorList>
            <person name="Li H.S."/>
            <person name="Tang X.F."/>
            <person name="Huang Y.H."/>
            <person name="Xu Z.Y."/>
            <person name="Chen M.L."/>
            <person name="Du X.Y."/>
            <person name="Qiu B.Y."/>
            <person name="Chen P.T."/>
            <person name="Zhang W."/>
            <person name="Slipinski A."/>
            <person name="Escalona H.E."/>
            <person name="Waterhouse R.M."/>
            <person name="Zwick A."/>
            <person name="Pang H."/>
        </authorList>
    </citation>
    <scope>NUCLEOTIDE SEQUENCE [LARGE SCALE GENOMIC DNA]</scope>
    <source>
        <strain evidence="2">SYSU2018</strain>
    </source>
</reference>
<evidence type="ECO:0000313" key="2">
    <source>
        <dbReference type="EMBL" id="KAL3284085.1"/>
    </source>
</evidence>
<keyword evidence="3" id="KW-1185">Reference proteome</keyword>
<dbReference type="Proteomes" id="UP001516400">
    <property type="component" value="Unassembled WGS sequence"/>
</dbReference>
<feature type="non-terminal residue" evidence="2">
    <location>
        <position position="164"/>
    </location>
</feature>
<name>A0ABD2NZU1_9CUCU</name>
<protein>
    <recommendedName>
        <fullName evidence="4">CUE domain-containing protein</fullName>
    </recommendedName>
</protein>